<feature type="domain" description="RNA polymerase sigma factor 70 region 4 type 2" evidence="6">
    <location>
        <begin position="118"/>
        <end position="166"/>
    </location>
</feature>
<dbReference type="InterPro" id="IPR036388">
    <property type="entry name" value="WH-like_DNA-bd_sf"/>
</dbReference>
<dbReference type="InterPro" id="IPR007627">
    <property type="entry name" value="RNA_pol_sigma70_r2"/>
</dbReference>
<dbReference type="Proteomes" id="UP000198984">
    <property type="component" value="Unassembled WGS sequence"/>
</dbReference>
<keyword evidence="8" id="KW-1185">Reference proteome</keyword>
<dbReference type="GO" id="GO:0016987">
    <property type="term" value="F:sigma factor activity"/>
    <property type="evidence" value="ECO:0007669"/>
    <property type="project" value="UniProtKB-KW"/>
</dbReference>
<dbReference type="OrthoDB" id="663247at2"/>
<reference evidence="7 8" key="1">
    <citation type="submission" date="2016-10" db="EMBL/GenBank/DDBJ databases">
        <authorList>
            <person name="de Groot N.N."/>
        </authorList>
    </citation>
    <scope>NUCLEOTIDE SEQUENCE [LARGE SCALE GENOMIC DNA]</scope>
    <source>
        <strain evidence="7 8">DSM 21039</strain>
    </source>
</reference>
<accession>A0A1H7I688</accession>
<dbReference type="PRINTS" id="PR00038">
    <property type="entry name" value="HTHLUXR"/>
</dbReference>
<dbReference type="InterPro" id="IPR013324">
    <property type="entry name" value="RNA_pol_sigma_r3/r4-like"/>
</dbReference>
<proteinExistence type="inferred from homology"/>
<dbReference type="NCBIfam" id="TIGR02985">
    <property type="entry name" value="Sig70_bacteroi1"/>
    <property type="match status" value="1"/>
</dbReference>
<evidence type="ECO:0000256" key="4">
    <source>
        <dbReference type="ARBA" id="ARBA00023163"/>
    </source>
</evidence>
<evidence type="ECO:0000256" key="1">
    <source>
        <dbReference type="ARBA" id="ARBA00010641"/>
    </source>
</evidence>
<dbReference type="PANTHER" id="PTHR43133">
    <property type="entry name" value="RNA POLYMERASE ECF-TYPE SIGMA FACTO"/>
    <property type="match status" value="1"/>
</dbReference>
<keyword evidence="4" id="KW-0804">Transcription</keyword>
<sequence length="178" mass="20511">MTELYGIKQGSSNVFREVYHQYQHRLYAFVYQKTSSHYLAEEVVQQAFIRLWEKRNALSDGVLLSTQLFQIAKTILVDELRKEAVKRTHISGWASSSAAPVTENKQLELRDSMEHMVRTINAMPPMRKTVFNMRRQRGLSYKEIATELAISPKTVENHIARAIKQLREAVQVLSLSGC</sequence>
<gene>
    <name evidence="7" type="ORF">SAMN04488505_101461</name>
</gene>
<dbReference type="Gene3D" id="1.10.10.10">
    <property type="entry name" value="Winged helix-like DNA-binding domain superfamily/Winged helix DNA-binding domain"/>
    <property type="match status" value="1"/>
</dbReference>
<dbReference type="SUPFAM" id="SSF88659">
    <property type="entry name" value="Sigma3 and sigma4 domains of RNA polymerase sigma factors"/>
    <property type="match status" value="1"/>
</dbReference>
<dbReference type="NCBIfam" id="TIGR02937">
    <property type="entry name" value="sigma70-ECF"/>
    <property type="match status" value="1"/>
</dbReference>
<evidence type="ECO:0000256" key="3">
    <source>
        <dbReference type="ARBA" id="ARBA00023082"/>
    </source>
</evidence>
<dbReference type="InterPro" id="IPR014327">
    <property type="entry name" value="RNA_pol_sigma70_bacteroid"/>
</dbReference>
<dbReference type="Gene3D" id="1.10.1740.10">
    <property type="match status" value="1"/>
</dbReference>
<dbReference type="SUPFAM" id="SSF88946">
    <property type="entry name" value="Sigma2 domain of RNA polymerase sigma factors"/>
    <property type="match status" value="1"/>
</dbReference>
<dbReference type="CDD" id="cd06171">
    <property type="entry name" value="Sigma70_r4"/>
    <property type="match status" value="1"/>
</dbReference>
<organism evidence="7 8">
    <name type="scientific">Chitinophaga rupis</name>
    <dbReference type="NCBI Taxonomy" id="573321"/>
    <lineage>
        <taxon>Bacteria</taxon>
        <taxon>Pseudomonadati</taxon>
        <taxon>Bacteroidota</taxon>
        <taxon>Chitinophagia</taxon>
        <taxon>Chitinophagales</taxon>
        <taxon>Chitinophagaceae</taxon>
        <taxon>Chitinophaga</taxon>
    </lineage>
</organism>
<dbReference type="InterPro" id="IPR039425">
    <property type="entry name" value="RNA_pol_sigma-70-like"/>
</dbReference>
<dbReference type="InterPro" id="IPR013325">
    <property type="entry name" value="RNA_pol_sigma_r2"/>
</dbReference>
<dbReference type="RefSeq" id="WP_089906526.1">
    <property type="nucleotide sequence ID" value="NZ_FOBB01000001.1"/>
</dbReference>
<dbReference type="Pfam" id="PF04542">
    <property type="entry name" value="Sigma70_r2"/>
    <property type="match status" value="1"/>
</dbReference>
<name>A0A1H7I688_9BACT</name>
<dbReference type="EMBL" id="FOBB01000001">
    <property type="protein sequence ID" value="SEK57342.1"/>
    <property type="molecule type" value="Genomic_DNA"/>
</dbReference>
<feature type="domain" description="RNA polymerase sigma-70 region 2" evidence="5">
    <location>
        <begin position="19"/>
        <end position="84"/>
    </location>
</feature>
<dbReference type="InterPro" id="IPR013249">
    <property type="entry name" value="RNA_pol_sigma70_r4_t2"/>
</dbReference>
<dbReference type="Pfam" id="PF08281">
    <property type="entry name" value="Sigma70_r4_2"/>
    <property type="match status" value="1"/>
</dbReference>
<keyword evidence="2" id="KW-0805">Transcription regulation</keyword>
<dbReference type="AlphaFoldDB" id="A0A1H7I688"/>
<dbReference type="STRING" id="573321.SAMN04488505_101461"/>
<evidence type="ECO:0000313" key="7">
    <source>
        <dbReference type="EMBL" id="SEK57342.1"/>
    </source>
</evidence>
<evidence type="ECO:0000259" key="6">
    <source>
        <dbReference type="Pfam" id="PF08281"/>
    </source>
</evidence>
<dbReference type="InterPro" id="IPR000792">
    <property type="entry name" value="Tscrpt_reg_LuxR_C"/>
</dbReference>
<dbReference type="InterPro" id="IPR014284">
    <property type="entry name" value="RNA_pol_sigma-70_dom"/>
</dbReference>
<evidence type="ECO:0000313" key="8">
    <source>
        <dbReference type="Proteomes" id="UP000198984"/>
    </source>
</evidence>
<keyword evidence="3" id="KW-0731">Sigma factor</keyword>
<dbReference type="PANTHER" id="PTHR43133:SF46">
    <property type="entry name" value="RNA POLYMERASE SIGMA-70 FACTOR ECF SUBFAMILY"/>
    <property type="match status" value="1"/>
</dbReference>
<evidence type="ECO:0000256" key="2">
    <source>
        <dbReference type="ARBA" id="ARBA00023015"/>
    </source>
</evidence>
<evidence type="ECO:0000259" key="5">
    <source>
        <dbReference type="Pfam" id="PF04542"/>
    </source>
</evidence>
<comment type="similarity">
    <text evidence="1">Belongs to the sigma-70 factor family. ECF subfamily.</text>
</comment>
<dbReference type="GO" id="GO:0003677">
    <property type="term" value="F:DNA binding"/>
    <property type="evidence" value="ECO:0007669"/>
    <property type="project" value="InterPro"/>
</dbReference>
<dbReference type="GO" id="GO:0006352">
    <property type="term" value="P:DNA-templated transcription initiation"/>
    <property type="evidence" value="ECO:0007669"/>
    <property type="project" value="InterPro"/>
</dbReference>
<protein>
    <submittedName>
        <fullName evidence="7">RNA polymerase sigma-70 factor, ECF subfamily</fullName>
    </submittedName>
</protein>